<gene>
    <name evidence="1" type="ORF">LCGC14_2007150</name>
</gene>
<dbReference type="EMBL" id="LAZR01022925">
    <property type="protein sequence ID" value="KKL80206.1"/>
    <property type="molecule type" value="Genomic_DNA"/>
</dbReference>
<proteinExistence type="predicted"/>
<sequence length="63" mass="7206">MKSCKNCQGKNLKSEFIGAGEEITCGGCGLIAYRVHNVGRSNRLGKWFYFYRNKDGTTKERKR</sequence>
<name>A0A0F9FNZ5_9ZZZZ</name>
<evidence type="ECO:0000313" key="1">
    <source>
        <dbReference type="EMBL" id="KKL80206.1"/>
    </source>
</evidence>
<reference evidence="1" key="1">
    <citation type="journal article" date="2015" name="Nature">
        <title>Complex archaea that bridge the gap between prokaryotes and eukaryotes.</title>
        <authorList>
            <person name="Spang A."/>
            <person name="Saw J.H."/>
            <person name="Jorgensen S.L."/>
            <person name="Zaremba-Niedzwiedzka K."/>
            <person name="Martijn J."/>
            <person name="Lind A.E."/>
            <person name="van Eijk R."/>
            <person name="Schleper C."/>
            <person name="Guy L."/>
            <person name="Ettema T.J."/>
        </authorList>
    </citation>
    <scope>NUCLEOTIDE SEQUENCE</scope>
</reference>
<protein>
    <submittedName>
        <fullName evidence="1">Uncharacterized protein</fullName>
    </submittedName>
</protein>
<comment type="caution">
    <text evidence="1">The sequence shown here is derived from an EMBL/GenBank/DDBJ whole genome shotgun (WGS) entry which is preliminary data.</text>
</comment>
<accession>A0A0F9FNZ5</accession>
<dbReference type="AlphaFoldDB" id="A0A0F9FNZ5"/>
<organism evidence="1">
    <name type="scientific">marine sediment metagenome</name>
    <dbReference type="NCBI Taxonomy" id="412755"/>
    <lineage>
        <taxon>unclassified sequences</taxon>
        <taxon>metagenomes</taxon>
        <taxon>ecological metagenomes</taxon>
    </lineage>
</organism>